<organism evidence="1 2">
    <name type="scientific">Parabacteroides hominis</name>
    <dbReference type="NCBI Taxonomy" id="2763057"/>
    <lineage>
        <taxon>Bacteria</taxon>
        <taxon>Pseudomonadati</taxon>
        <taxon>Bacteroidota</taxon>
        <taxon>Bacteroidia</taxon>
        <taxon>Bacteroidales</taxon>
        <taxon>Tannerellaceae</taxon>
        <taxon>Parabacteroides</taxon>
    </lineage>
</organism>
<dbReference type="EMBL" id="JACOOJ010000059">
    <property type="protein sequence ID" value="MBC5634948.1"/>
    <property type="molecule type" value="Genomic_DNA"/>
</dbReference>
<protein>
    <submittedName>
        <fullName evidence="1">Rpn family recombination-promoting nuclease/putative transposase</fullName>
    </submittedName>
</protein>
<dbReference type="RefSeq" id="WP_186931512.1">
    <property type="nucleotide sequence ID" value="NZ_JACOOJ010000059.1"/>
</dbReference>
<evidence type="ECO:0000313" key="1">
    <source>
        <dbReference type="EMBL" id="MBC5634948.1"/>
    </source>
</evidence>
<keyword evidence="2" id="KW-1185">Reference proteome</keyword>
<gene>
    <name evidence="1" type="ORF">H8S65_19600</name>
</gene>
<sequence length="313" mass="36031">MAIFINPFVDRGFKLLFGREDSKALLIDLLNDLLEGERAIVELSFMNVEAPADCPDGRNAVFDLKCKDKDGAVFIVEVQNSLQTYFYERGLYYLCRMICDQDRKGEQWNFSLCPVYGIFFLNFKSGKNDKVRTDIVLANRETGCQASNLLREVFIEMPFFDKKEEECKTGLDYWLYTLKYMEQLKTIPFKGQKALFERLEKLAKIVNLNKKERMEYEECLKVYRDNQNVWDYAIEKGYQEGVDKGLADGMKKGLEKGMEEGRKEGLEKGMKEGMKEGMEKGLCQVAIKMKQNGMDLATIMSCTGLDADTIAEL</sequence>
<proteinExistence type="predicted"/>
<dbReference type="InterPro" id="IPR010106">
    <property type="entry name" value="RpnA"/>
</dbReference>
<accession>A0ABR7DU26</accession>
<dbReference type="PANTHER" id="PTHR41317:SF1">
    <property type="entry name" value="PD-(D_E)XK NUCLEASE FAMILY TRANSPOSASE"/>
    <property type="match status" value="1"/>
</dbReference>
<evidence type="ECO:0000313" key="2">
    <source>
        <dbReference type="Proteomes" id="UP000651475"/>
    </source>
</evidence>
<comment type="caution">
    <text evidence="1">The sequence shown here is derived from an EMBL/GenBank/DDBJ whole genome shotgun (WGS) entry which is preliminary data.</text>
</comment>
<dbReference type="Proteomes" id="UP000651475">
    <property type="component" value="Unassembled WGS sequence"/>
</dbReference>
<dbReference type="NCBIfam" id="TIGR01784">
    <property type="entry name" value="T_den_put_tspse"/>
    <property type="match status" value="1"/>
</dbReference>
<dbReference type="Pfam" id="PF12784">
    <property type="entry name" value="PDDEXK_2"/>
    <property type="match status" value="1"/>
</dbReference>
<name>A0ABR7DU26_9BACT</name>
<reference evidence="1 2" key="1">
    <citation type="submission" date="2020-08" db="EMBL/GenBank/DDBJ databases">
        <title>Genome public.</title>
        <authorList>
            <person name="Liu C."/>
            <person name="Sun Q."/>
        </authorList>
    </citation>
    <scope>NUCLEOTIDE SEQUENCE [LARGE SCALE GENOMIC DNA]</scope>
    <source>
        <strain evidence="1 2">NSJ-79</strain>
    </source>
</reference>
<dbReference type="PANTHER" id="PTHR41317">
    <property type="entry name" value="PD-(D_E)XK NUCLEASE FAMILY TRANSPOSASE"/>
    <property type="match status" value="1"/>
</dbReference>